<feature type="compositionally biased region" description="Basic residues" evidence="7">
    <location>
        <begin position="216"/>
        <end position="227"/>
    </location>
</feature>
<evidence type="ECO:0000256" key="2">
    <source>
        <dbReference type="ARBA" id="ARBA00022448"/>
    </source>
</evidence>
<organism evidence="9">
    <name type="scientific">Pseudo-nitzschia australis</name>
    <dbReference type="NCBI Taxonomy" id="44445"/>
    <lineage>
        <taxon>Eukaryota</taxon>
        <taxon>Sar</taxon>
        <taxon>Stramenopiles</taxon>
        <taxon>Ochrophyta</taxon>
        <taxon>Bacillariophyta</taxon>
        <taxon>Bacillariophyceae</taxon>
        <taxon>Bacillariophycidae</taxon>
        <taxon>Bacillariales</taxon>
        <taxon>Bacillariaceae</taxon>
        <taxon>Pseudo-nitzschia</taxon>
    </lineage>
</organism>
<feature type="region of interest" description="Disordered" evidence="7">
    <location>
        <begin position="205"/>
        <end position="268"/>
    </location>
</feature>
<feature type="region of interest" description="Disordered" evidence="7">
    <location>
        <begin position="143"/>
        <end position="163"/>
    </location>
</feature>
<gene>
    <name evidence="9" type="ORF">PAUS00366_LOCUS1106</name>
</gene>
<feature type="transmembrane region" description="Helical" evidence="8">
    <location>
        <begin position="21"/>
        <end position="39"/>
    </location>
</feature>
<dbReference type="InterPro" id="IPR044669">
    <property type="entry name" value="YneE/VCCN1/2-like"/>
</dbReference>
<evidence type="ECO:0000256" key="5">
    <source>
        <dbReference type="ARBA" id="ARBA00023065"/>
    </source>
</evidence>
<comment type="subcellular location">
    <subcellularLocation>
        <location evidence="1">Membrane</location>
        <topology evidence="1">Multi-pass membrane protein</topology>
    </subcellularLocation>
</comment>
<feature type="transmembrane region" description="Helical" evidence="8">
    <location>
        <begin position="54"/>
        <end position="73"/>
    </location>
</feature>
<evidence type="ECO:0000256" key="3">
    <source>
        <dbReference type="ARBA" id="ARBA00022692"/>
    </source>
</evidence>
<dbReference type="AlphaFoldDB" id="A0A7S4A9N8"/>
<keyword evidence="3 8" id="KW-0812">Transmembrane</keyword>
<evidence type="ECO:0000256" key="8">
    <source>
        <dbReference type="SAM" id="Phobius"/>
    </source>
</evidence>
<dbReference type="EMBL" id="HBIX01001492">
    <property type="protein sequence ID" value="CAE0708386.1"/>
    <property type="molecule type" value="Transcribed_RNA"/>
</dbReference>
<evidence type="ECO:0000256" key="1">
    <source>
        <dbReference type="ARBA" id="ARBA00004141"/>
    </source>
</evidence>
<evidence type="ECO:0000256" key="6">
    <source>
        <dbReference type="ARBA" id="ARBA00023136"/>
    </source>
</evidence>
<reference evidence="9" key="1">
    <citation type="submission" date="2021-01" db="EMBL/GenBank/DDBJ databases">
        <authorList>
            <person name="Corre E."/>
            <person name="Pelletier E."/>
            <person name="Niang G."/>
            <person name="Scheremetjew M."/>
            <person name="Finn R."/>
            <person name="Kale V."/>
            <person name="Holt S."/>
            <person name="Cochrane G."/>
            <person name="Meng A."/>
            <person name="Brown T."/>
            <person name="Cohen L."/>
        </authorList>
    </citation>
    <scope>NUCLEOTIDE SEQUENCE</scope>
    <source>
        <strain evidence="9">10249 10 AB</strain>
    </source>
</reference>
<keyword evidence="5" id="KW-0406">Ion transport</keyword>
<keyword evidence="4 8" id="KW-1133">Transmembrane helix</keyword>
<evidence type="ECO:0000313" key="9">
    <source>
        <dbReference type="EMBL" id="CAE0708386.1"/>
    </source>
</evidence>
<evidence type="ECO:0000256" key="4">
    <source>
        <dbReference type="ARBA" id="ARBA00022989"/>
    </source>
</evidence>
<keyword evidence="2" id="KW-0813">Transport</keyword>
<evidence type="ECO:0000256" key="7">
    <source>
        <dbReference type="SAM" id="MobiDB-lite"/>
    </source>
</evidence>
<dbReference type="PANTHER" id="PTHR33281">
    <property type="entry name" value="UPF0187 PROTEIN YNEE"/>
    <property type="match status" value="1"/>
</dbReference>
<dbReference type="PANTHER" id="PTHR33281:SF20">
    <property type="match status" value="1"/>
</dbReference>
<sequence length="749" mass="83670">MITYPRSAFGYGLIFRAHGSAVYRSMLPSFLSLGLYFLYRKYNIESVGFGENDVLHPYAVGVLVSTATFLIIFKLNQAYNRYWEACGATHHFMSKWLDATTHTSCYHMQCDHYKDIKPPSFYDYPQLNFLSMTRDRQRLQAPSIEDREKMKASDHTNDDDVDLGLRNRKLSHRQGQLPRPSPIEKTHNAQTPHKFTDAHYRSSLSFHKNNDSSTHYGRKSPVSKRRLNLGGSKNEKHKRPAVPTKSINKTSSSGTSNITRGLEHDGETSRRDAWHMGNYQQHDSISNLYNLNSRQVGMESGSMELESDEIYEDGIFDDYESESIPLVGKSRLDGNWGAYYTSNRTKPLSTFVDPHRPNNIDPKGFASTQGGRTPPLFLQELAHLSSLMCAVALSTLRNDKEGYESPLSIYEPGKEWPETDPNKQGSIKERGFAAVKAFFGVGLSAEQRSLHNAALPLPVIGGVSDAEIRFLQIARGPSAKTQLCFNWLTEFIIREHLAGSLGKVGPPIISRIVQFLGDGMIYYNHSRKIMFIPFPFGHAQLSIIFVMSMVFVIPYLMHQYTEEPLVGAILTFLTVLSLEGINEVARDLENPFRNFPNELPVITFQAQYNEALLTMYAGYHPDLYWNGDQVMRMTQPGSREMPSSVRAKSSKSKENCNSSGASGGVLEPISVAELPLTATTNDQKMPPSTIAVAADNSSGSNEANDPTEVADLKRELEHQGKKIEEVMALIGSMGSSSGVQKTDGAVISN</sequence>
<feature type="compositionally biased region" description="Basic and acidic residues" evidence="7">
    <location>
        <begin position="143"/>
        <end position="158"/>
    </location>
</feature>
<feature type="transmembrane region" description="Helical" evidence="8">
    <location>
        <begin position="529"/>
        <end position="553"/>
    </location>
</feature>
<feature type="compositionally biased region" description="Polar residues" evidence="7">
    <location>
        <begin position="695"/>
        <end position="704"/>
    </location>
</feature>
<keyword evidence="6 8" id="KW-0472">Membrane</keyword>
<proteinExistence type="predicted"/>
<feature type="compositionally biased region" description="Polar residues" evidence="7">
    <location>
        <begin position="245"/>
        <end position="259"/>
    </location>
</feature>
<feature type="region of interest" description="Disordered" evidence="7">
    <location>
        <begin position="171"/>
        <end position="190"/>
    </location>
</feature>
<feature type="region of interest" description="Disordered" evidence="7">
    <location>
        <begin position="635"/>
        <end position="664"/>
    </location>
</feature>
<accession>A0A7S4A9N8</accession>
<feature type="compositionally biased region" description="Polar residues" evidence="7">
    <location>
        <begin position="205"/>
        <end position="215"/>
    </location>
</feature>
<protein>
    <submittedName>
        <fullName evidence="9">Uncharacterized protein</fullName>
    </submittedName>
</protein>
<dbReference type="GO" id="GO:0005254">
    <property type="term" value="F:chloride channel activity"/>
    <property type="evidence" value="ECO:0007669"/>
    <property type="project" value="InterPro"/>
</dbReference>
<dbReference type="GO" id="GO:0016020">
    <property type="term" value="C:membrane"/>
    <property type="evidence" value="ECO:0007669"/>
    <property type="project" value="UniProtKB-SubCell"/>
</dbReference>
<feature type="region of interest" description="Disordered" evidence="7">
    <location>
        <begin position="678"/>
        <end position="707"/>
    </location>
</feature>
<name>A0A7S4A9N8_9STRA</name>